<dbReference type="GO" id="GO:0006508">
    <property type="term" value="P:proteolysis"/>
    <property type="evidence" value="ECO:0007669"/>
    <property type="project" value="InterPro"/>
</dbReference>
<evidence type="ECO:0000313" key="1">
    <source>
        <dbReference type="EMBL" id="VXD22241.1"/>
    </source>
</evidence>
<dbReference type="InterPro" id="IPR036852">
    <property type="entry name" value="Peptidase_S8/S53_dom_sf"/>
</dbReference>
<dbReference type="EMBL" id="CZCS02000207">
    <property type="protein sequence ID" value="VXD22241.1"/>
    <property type="molecule type" value="Genomic_DNA"/>
</dbReference>
<evidence type="ECO:0000313" key="2">
    <source>
        <dbReference type="Proteomes" id="UP000182190"/>
    </source>
</evidence>
<protein>
    <submittedName>
        <fullName evidence="1">Uncharacterized protein</fullName>
    </submittedName>
</protein>
<dbReference type="Proteomes" id="UP000182190">
    <property type="component" value="Unassembled WGS sequence"/>
</dbReference>
<dbReference type="SUPFAM" id="SSF52743">
    <property type="entry name" value="Subtilisin-like"/>
    <property type="match status" value="1"/>
</dbReference>
<keyword evidence="2" id="KW-1185">Reference proteome</keyword>
<accession>A0A7Z9E2E5</accession>
<proteinExistence type="predicted"/>
<gene>
    <name evidence="1" type="ORF">PL9631_650009</name>
</gene>
<dbReference type="Gene3D" id="3.40.50.200">
    <property type="entry name" value="Peptidase S8/S53 domain"/>
    <property type="match status" value="1"/>
</dbReference>
<name>A0A7Z9E2E5_9CYAN</name>
<sequence length="107" mass="11766">MALLLLVSLLIVQRLIFRFPSLEIFISFVNLTHAINEALKAEVNIIHIAACHPTQSGMAQEIFAHAVKQCQDSNILIVAPGGNDKGECWCIPSILPDVLTIREFDGV</sequence>
<reference evidence="1" key="1">
    <citation type="submission" date="2019-10" db="EMBL/GenBank/DDBJ databases">
        <authorList>
            <consortium name="Genoscope - CEA"/>
            <person name="William W."/>
        </authorList>
    </citation>
    <scope>NUCLEOTIDE SEQUENCE [LARGE SCALE GENOMIC DNA]</scope>
    <source>
        <strain evidence="1">BBR_PRJEB10994</strain>
    </source>
</reference>
<dbReference type="AlphaFoldDB" id="A0A7Z9E2E5"/>
<dbReference type="GO" id="GO:0004252">
    <property type="term" value="F:serine-type endopeptidase activity"/>
    <property type="evidence" value="ECO:0007669"/>
    <property type="project" value="InterPro"/>
</dbReference>
<organism evidence="1 2">
    <name type="scientific">Planktothrix paucivesiculata PCC 9631</name>
    <dbReference type="NCBI Taxonomy" id="671071"/>
    <lineage>
        <taxon>Bacteria</taxon>
        <taxon>Bacillati</taxon>
        <taxon>Cyanobacteriota</taxon>
        <taxon>Cyanophyceae</taxon>
        <taxon>Oscillatoriophycideae</taxon>
        <taxon>Oscillatoriales</taxon>
        <taxon>Microcoleaceae</taxon>
        <taxon>Planktothrix</taxon>
    </lineage>
</organism>
<comment type="caution">
    <text evidence="1">The sequence shown here is derived from an EMBL/GenBank/DDBJ whole genome shotgun (WGS) entry which is preliminary data.</text>
</comment>